<accession>A0AAV9BL49</accession>
<dbReference type="SUPFAM" id="SSF52058">
    <property type="entry name" value="L domain-like"/>
    <property type="match status" value="1"/>
</dbReference>
<name>A0AAV9BL49_ACOGR</name>
<proteinExistence type="predicted"/>
<organism evidence="1 2">
    <name type="scientific">Acorus gramineus</name>
    <name type="common">Dwarf sweet flag</name>
    <dbReference type="NCBI Taxonomy" id="55184"/>
    <lineage>
        <taxon>Eukaryota</taxon>
        <taxon>Viridiplantae</taxon>
        <taxon>Streptophyta</taxon>
        <taxon>Embryophyta</taxon>
        <taxon>Tracheophyta</taxon>
        <taxon>Spermatophyta</taxon>
        <taxon>Magnoliopsida</taxon>
        <taxon>Liliopsida</taxon>
        <taxon>Acoraceae</taxon>
        <taxon>Acorus</taxon>
    </lineage>
</organism>
<protein>
    <submittedName>
        <fullName evidence="1">Uncharacterized protein</fullName>
    </submittedName>
</protein>
<sequence length="582" mass="65165">MAMSMAEEERSLVRLCIESATESAESVDKWRRQRRTLERMPSHLSSPLLHRLLHRRILSPSLLEIFQHSVEEVDLKGENCVDAEWMSYIGGFWHLRALNLAGCRGITNSALWPITGMTNLVDLDLSRCSKITDACVGHLLSISNLKKLYLSETGLTTDGVRNLSCLKSLCVLDLGGLPVTDMALFWFQELTELEHLELWGSKISNRGAALLETFPKLSFLNVAWTDVTHLPMLPSVTCLNISRCNIHSIYGGELNVTVPLSKLLASGTTFLNINLQFAPVEADDLSCIDLSGSSVDNFHFLGHMKALEHLNLSFGAMSDDLMWPLSRIGEKLRYLNLNNTKVTKIGLCIISSNVLVLETLLLSHTFVDDDALLYIHSMPSLREIDLSNTKIKGFTLSLLQNLTHLQSLNLEQTLVTDEALHLLSVLQELKCLYLKSEILSDVSLHVLSSLPKLTSIGFRGTVLSNAGLQLFSPPPMLQVLDIRGCWLLTEDVVQSFHISYPQIDLRHEFVHSHLATAGQYVVPSKLKGGKSSQASRTFQRQNFVDERLKYNREELLELQFSHLPSLSLNSSKAVLPKMLLKE</sequence>
<dbReference type="InterPro" id="IPR051341">
    <property type="entry name" value="Zyg-11_UBL_adapter"/>
</dbReference>
<evidence type="ECO:0000313" key="1">
    <source>
        <dbReference type="EMBL" id="KAK1276668.1"/>
    </source>
</evidence>
<reference evidence="1" key="1">
    <citation type="journal article" date="2023" name="Nat. Commun.">
        <title>Diploid and tetraploid genomes of Acorus and the evolution of monocots.</title>
        <authorList>
            <person name="Ma L."/>
            <person name="Liu K.W."/>
            <person name="Li Z."/>
            <person name="Hsiao Y.Y."/>
            <person name="Qi Y."/>
            <person name="Fu T."/>
            <person name="Tang G.D."/>
            <person name="Zhang D."/>
            <person name="Sun W.H."/>
            <person name="Liu D.K."/>
            <person name="Li Y."/>
            <person name="Chen G.Z."/>
            <person name="Liu X.D."/>
            <person name="Liao X.Y."/>
            <person name="Jiang Y.T."/>
            <person name="Yu X."/>
            <person name="Hao Y."/>
            <person name="Huang J."/>
            <person name="Zhao X.W."/>
            <person name="Ke S."/>
            <person name="Chen Y.Y."/>
            <person name="Wu W.L."/>
            <person name="Hsu J.L."/>
            <person name="Lin Y.F."/>
            <person name="Huang M.D."/>
            <person name="Li C.Y."/>
            <person name="Huang L."/>
            <person name="Wang Z.W."/>
            <person name="Zhao X."/>
            <person name="Zhong W.Y."/>
            <person name="Peng D.H."/>
            <person name="Ahmad S."/>
            <person name="Lan S."/>
            <person name="Zhang J.S."/>
            <person name="Tsai W.C."/>
            <person name="Van de Peer Y."/>
            <person name="Liu Z.J."/>
        </authorList>
    </citation>
    <scope>NUCLEOTIDE SEQUENCE</scope>
    <source>
        <strain evidence="1">SCP</strain>
    </source>
</reference>
<dbReference type="SUPFAM" id="SSF52047">
    <property type="entry name" value="RNI-like"/>
    <property type="match status" value="1"/>
</dbReference>
<dbReference type="AlphaFoldDB" id="A0AAV9BL49"/>
<dbReference type="InterPro" id="IPR032675">
    <property type="entry name" value="LRR_dom_sf"/>
</dbReference>
<comment type="caution">
    <text evidence="1">The sequence shown here is derived from an EMBL/GenBank/DDBJ whole genome shotgun (WGS) entry which is preliminary data.</text>
</comment>
<keyword evidence="2" id="KW-1185">Reference proteome</keyword>
<dbReference type="Proteomes" id="UP001179952">
    <property type="component" value="Unassembled WGS sequence"/>
</dbReference>
<dbReference type="PANTHER" id="PTHR12904">
    <property type="match status" value="1"/>
</dbReference>
<dbReference type="EMBL" id="JAUJYN010000003">
    <property type="protein sequence ID" value="KAK1276668.1"/>
    <property type="molecule type" value="Genomic_DNA"/>
</dbReference>
<dbReference type="Gene3D" id="3.80.10.10">
    <property type="entry name" value="Ribonuclease Inhibitor"/>
    <property type="match status" value="3"/>
</dbReference>
<evidence type="ECO:0000313" key="2">
    <source>
        <dbReference type="Proteomes" id="UP001179952"/>
    </source>
</evidence>
<reference evidence="1" key="2">
    <citation type="submission" date="2023-06" db="EMBL/GenBank/DDBJ databases">
        <authorList>
            <person name="Ma L."/>
            <person name="Liu K.-W."/>
            <person name="Li Z."/>
            <person name="Hsiao Y.-Y."/>
            <person name="Qi Y."/>
            <person name="Fu T."/>
            <person name="Tang G."/>
            <person name="Zhang D."/>
            <person name="Sun W.-H."/>
            <person name="Liu D.-K."/>
            <person name="Li Y."/>
            <person name="Chen G.-Z."/>
            <person name="Liu X.-D."/>
            <person name="Liao X.-Y."/>
            <person name="Jiang Y.-T."/>
            <person name="Yu X."/>
            <person name="Hao Y."/>
            <person name="Huang J."/>
            <person name="Zhao X.-W."/>
            <person name="Ke S."/>
            <person name="Chen Y.-Y."/>
            <person name="Wu W.-L."/>
            <person name="Hsu J.-L."/>
            <person name="Lin Y.-F."/>
            <person name="Huang M.-D."/>
            <person name="Li C.-Y."/>
            <person name="Huang L."/>
            <person name="Wang Z.-W."/>
            <person name="Zhao X."/>
            <person name="Zhong W.-Y."/>
            <person name="Peng D.-H."/>
            <person name="Ahmad S."/>
            <person name="Lan S."/>
            <person name="Zhang J.-S."/>
            <person name="Tsai W.-C."/>
            <person name="Van De Peer Y."/>
            <person name="Liu Z.-J."/>
        </authorList>
    </citation>
    <scope>NUCLEOTIDE SEQUENCE</scope>
    <source>
        <strain evidence="1">SCP</strain>
        <tissue evidence="1">Leaves</tissue>
    </source>
</reference>
<dbReference type="PANTHER" id="PTHR12904:SF23">
    <property type="entry name" value="PROTEIN ZER-1 HOMOLOG"/>
    <property type="match status" value="1"/>
</dbReference>
<dbReference type="SMART" id="SM00367">
    <property type="entry name" value="LRR_CC"/>
    <property type="match status" value="3"/>
</dbReference>
<dbReference type="InterPro" id="IPR006553">
    <property type="entry name" value="Leu-rich_rpt_Cys-con_subtyp"/>
</dbReference>
<gene>
    <name evidence="1" type="ORF">QJS04_geneDACA011066</name>
</gene>